<keyword evidence="1" id="KW-0732">Signal</keyword>
<keyword evidence="4" id="KW-1185">Reference proteome</keyword>
<dbReference type="AlphaFoldDB" id="A0A7J7NP41"/>
<proteinExistence type="predicted"/>
<dbReference type="Proteomes" id="UP000541444">
    <property type="component" value="Unassembled WGS sequence"/>
</dbReference>
<evidence type="ECO:0000256" key="1">
    <source>
        <dbReference type="ARBA" id="ARBA00022729"/>
    </source>
</evidence>
<evidence type="ECO:0000313" key="3">
    <source>
        <dbReference type="EMBL" id="KAF6168955.1"/>
    </source>
</evidence>
<dbReference type="PANTHER" id="PTHR47976:SF30">
    <property type="entry name" value="RECEPTOR-LIKE SERINE_THREONINE-PROTEIN KINASE"/>
    <property type="match status" value="1"/>
</dbReference>
<gene>
    <name evidence="3" type="ORF">GIB67_038452</name>
</gene>
<dbReference type="InterPro" id="IPR000719">
    <property type="entry name" value="Prot_kinase_dom"/>
</dbReference>
<dbReference type="PROSITE" id="PS50011">
    <property type="entry name" value="PROTEIN_KINASE_DOM"/>
    <property type="match status" value="1"/>
</dbReference>
<protein>
    <recommendedName>
        <fullName evidence="2">Protein kinase domain-containing protein</fullName>
    </recommendedName>
</protein>
<dbReference type="InterPro" id="IPR011009">
    <property type="entry name" value="Kinase-like_dom_sf"/>
</dbReference>
<dbReference type="GO" id="GO:0005524">
    <property type="term" value="F:ATP binding"/>
    <property type="evidence" value="ECO:0007669"/>
    <property type="project" value="InterPro"/>
</dbReference>
<dbReference type="Gene3D" id="1.10.510.10">
    <property type="entry name" value="Transferase(Phosphotransferase) domain 1"/>
    <property type="match status" value="1"/>
</dbReference>
<sequence length="186" mass="21302">MLHAFKGVFPSKEYDNRRNVAGCPTDFWHKELEMATYRSRDTLGSGGHMREAGYFSLLVDDIFSNGSLDSWIFSRSGGHSSYWGFRYKVAKYIAKAFEYLYGQRIWHLHIKPESVLLDGDFQAVESNFELSKLIRNDESRVLTAIRGTAGYMAPEWFLGITSEKCDVFSYGVLLLDMFFGERNVSG</sequence>
<dbReference type="GO" id="GO:0004672">
    <property type="term" value="F:protein kinase activity"/>
    <property type="evidence" value="ECO:0007669"/>
    <property type="project" value="InterPro"/>
</dbReference>
<accession>A0A7J7NP41</accession>
<dbReference type="PANTHER" id="PTHR47976">
    <property type="entry name" value="G-TYPE LECTIN S-RECEPTOR-LIKE SERINE/THREONINE-PROTEIN KINASE SD2-5"/>
    <property type="match status" value="1"/>
</dbReference>
<feature type="domain" description="Protein kinase" evidence="2">
    <location>
        <begin position="1"/>
        <end position="186"/>
    </location>
</feature>
<dbReference type="OrthoDB" id="1711006at2759"/>
<name>A0A7J7NP41_9MAGN</name>
<evidence type="ECO:0000313" key="4">
    <source>
        <dbReference type="Proteomes" id="UP000541444"/>
    </source>
</evidence>
<dbReference type="EMBL" id="JACGCM010000671">
    <property type="protein sequence ID" value="KAF6168955.1"/>
    <property type="molecule type" value="Genomic_DNA"/>
</dbReference>
<evidence type="ECO:0000259" key="2">
    <source>
        <dbReference type="PROSITE" id="PS50011"/>
    </source>
</evidence>
<comment type="caution">
    <text evidence="3">The sequence shown here is derived from an EMBL/GenBank/DDBJ whole genome shotgun (WGS) entry which is preliminary data.</text>
</comment>
<dbReference type="InterPro" id="IPR051343">
    <property type="entry name" value="G-type_lectin_kinases/EP1-like"/>
</dbReference>
<dbReference type="SUPFAM" id="SSF56112">
    <property type="entry name" value="Protein kinase-like (PK-like)"/>
    <property type="match status" value="1"/>
</dbReference>
<dbReference type="Pfam" id="PF00069">
    <property type="entry name" value="Pkinase"/>
    <property type="match status" value="1"/>
</dbReference>
<organism evidence="3 4">
    <name type="scientific">Kingdonia uniflora</name>
    <dbReference type="NCBI Taxonomy" id="39325"/>
    <lineage>
        <taxon>Eukaryota</taxon>
        <taxon>Viridiplantae</taxon>
        <taxon>Streptophyta</taxon>
        <taxon>Embryophyta</taxon>
        <taxon>Tracheophyta</taxon>
        <taxon>Spermatophyta</taxon>
        <taxon>Magnoliopsida</taxon>
        <taxon>Ranunculales</taxon>
        <taxon>Circaeasteraceae</taxon>
        <taxon>Kingdonia</taxon>
    </lineage>
</organism>
<reference evidence="3 4" key="1">
    <citation type="journal article" date="2020" name="IScience">
        <title>Genome Sequencing of the Endangered Kingdonia uniflora (Circaeasteraceae, Ranunculales) Reveals Potential Mechanisms of Evolutionary Specialization.</title>
        <authorList>
            <person name="Sun Y."/>
            <person name="Deng T."/>
            <person name="Zhang A."/>
            <person name="Moore M.J."/>
            <person name="Landis J.B."/>
            <person name="Lin N."/>
            <person name="Zhang H."/>
            <person name="Zhang X."/>
            <person name="Huang J."/>
            <person name="Zhang X."/>
            <person name="Sun H."/>
            <person name="Wang H."/>
        </authorList>
    </citation>
    <scope>NUCLEOTIDE SEQUENCE [LARGE SCALE GENOMIC DNA]</scope>
    <source>
        <strain evidence="3">TB1705</strain>
        <tissue evidence="3">Leaf</tissue>
    </source>
</reference>